<accession>A0A0E0SQX2</accession>
<dbReference type="PANTHER" id="PTHR41800">
    <property type="entry name" value="EXPRESSED PROTEIN"/>
    <property type="match status" value="1"/>
</dbReference>
<protein>
    <submittedName>
        <fullName evidence="3">Chromosome 3, complete genome</fullName>
    </submittedName>
</protein>
<accession>A0A098E3Y2</accession>
<evidence type="ECO:0000256" key="2">
    <source>
        <dbReference type="SAM" id="Phobius"/>
    </source>
</evidence>
<evidence type="ECO:0000313" key="5">
    <source>
        <dbReference type="Proteomes" id="UP000070720"/>
    </source>
</evidence>
<reference evidence="4 5" key="1">
    <citation type="journal article" date="2007" name="Science">
        <title>The Fusarium graminearum genome reveals a link between localized polymorphism and pathogen specialization.</title>
        <authorList>
            <person name="Cuomo C.A."/>
            <person name="Gueldener U."/>
            <person name="Xu J.-R."/>
            <person name="Trail F."/>
            <person name="Turgeon B.G."/>
            <person name="Di Pietro A."/>
            <person name="Walton J.D."/>
            <person name="Ma L.-J."/>
            <person name="Baker S.E."/>
            <person name="Rep M."/>
            <person name="Adam G."/>
            <person name="Antoniw J."/>
            <person name="Baldwin T."/>
            <person name="Calvo S.E."/>
            <person name="Chang Y.-L."/>
            <person name="DeCaprio D."/>
            <person name="Gale L.R."/>
            <person name="Gnerre S."/>
            <person name="Goswami R.S."/>
            <person name="Hammond-Kosack K."/>
            <person name="Harris L.J."/>
            <person name="Hilburn K."/>
            <person name="Kennell J.C."/>
            <person name="Kroken S."/>
            <person name="Magnuson J.K."/>
            <person name="Mannhaupt G."/>
            <person name="Mauceli E.W."/>
            <person name="Mewes H.-W."/>
            <person name="Mitterbauer R."/>
            <person name="Muehlbauer G."/>
            <person name="Muensterkoetter M."/>
            <person name="Nelson D."/>
            <person name="O'Donnell K."/>
            <person name="Ouellet T."/>
            <person name="Qi W."/>
            <person name="Quesneville H."/>
            <person name="Roncero M.I.G."/>
            <person name="Seong K.-Y."/>
            <person name="Tetko I.V."/>
            <person name="Urban M."/>
            <person name="Waalwijk C."/>
            <person name="Ward T.J."/>
            <person name="Yao J."/>
            <person name="Birren B.W."/>
            <person name="Kistler H.C."/>
        </authorList>
    </citation>
    <scope>NUCLEOTIDE SEQUENCE [LARGE SCALE GENOMIC DNA]</scope>
    <source>
        <strain evidence="5">ATCC MYA-4620 / CBS 123657 / FGSC 9075 / NRRL 31084 / PH-1</strain>
        <strain evidence="4">PH-1 / ATCC MYA-4620 / FGSC 9075 / NRRL 31084</strain>
    </source>
</reference>
<dbReference type="EMBL" id="HG970334">
    <property type="protein sequence ID" value="CEF88835.1"/>
    <property type="molecule type" value="Genomic_DNA"/>
</dbReference>
<feature type="region of interest" description="Disordered" evidence="1">
    <location>
        <begin position="75"/>
        <end position="136"/>
    </location>
</feature>
<gene>
    <name evidence="4" type="primary">FG05892.1</name>
    <name evidence="3" type="ORF">FGRAMPH1_01T19015</name>
</gene>
<keyword evidence="2" id="KW-1133">Transmembrane helix</keyword>
<feature type="transmembrane region" description="Helical" evidence="2">
    <location>
        <begin position="34"/>
        <end position="51"/>
    </location>
</feature>
<keyword evidence="2" id="KW-0472">Membrane</keyword>
<dbReference type="eggNOG" id="ENOG502S9H1">
    <property type="taxonomic scope" value="Eukaryota"/>
</dbReference>
<reference evidence="4 5" key="2">
    <citation type="journal article" date="2010" name="Nature">
        <title>Comparative genomics reveals mobile pathogenicity chromosomes in Fusarium.</title>
        <authorList>
            <person name="Ma L.J."/>
            <person name="van der Does H.C."/>
            <person name="Borkovich K.A."/>
            <person name="Coleman J.J."/>
            <person name="Daboussi M.J."/>
            <person name="Di Pietro A."/>
            <person name="Dufresne M."/>
            <person name="Freitag M."/>
            <person name="Grabherr M."/>
            <person name="Henrissat B."/>
            <person name="Houterman P.M."/>
            <person name="Kang S."/>
            <person name="Shim W.B."/>
            <person name="Woloshuk C."/>
            <person name="Xie X."/>
            <person name="Xu J.R."/>
            <person name="Antoniw J."/>
            <person name="Baker S.E."/>
            <person name="Bluhm B.H."/>
            <person name="Breakspear A."/>
            <person name="Brown D.W."/>
            <person name="Butchko R.A."/>
            <person name="Chapman S."/>
            <person name="Coulson R."/>
            <person name="Coutinho P.M."/>
            <person name="Danchin E.G."/>
            <person name="Diener A."/>
            <person name="Gale L.R."/>
            <person name="Gardiner D.M."/>
            <person name="Goff S."/>
            <person name="Hammond-Kosack K.E."/>
            <person name="Hilburn K."/>
            <person name="Hua-Van A."/>
            <person name="Jonkers W."/>
            <person name="Kazan K."/>
            <person name="Kodira C.D."/>
            <person name="Koehrsen M."/>
            <person name="Kumar L."/>
            <person name="Lee Y.H."/>
            <person name="Li L."/>
            <person name="Manners J.M."/>
            <person name="Miranda-Saavedra D."/>
            <person name="Mukherjee M."/>
            <person name="Park G."/>
            <person name="Park J."/>
            <person name="Park S.Y."/>
            <person name="Proctor R.H."/>
            <person name="Regev A."/>
            <person name="Ruiz-Roldan M.C."/>
            <person name="Sain D."/>
            <person name="Sakthikumar S."/>
            <person name="Sykes S."/>
            <person name="Schwartz D.C."/>
            <person name="Turgeon B.G."/>
            <person name="Wapinski I."/>
            <person name="Yoder O."/>
            <person name="Young S."/>
            <person name="Zeng Q."/>
            <person name="Zhou S."/>
            <person name="Galagan J."/>
            <person name="Cuomo C.A."/>
            <person name="Kistler H.C."/>
            <person name="Rep M."/>
        </authorList>
    </citation>
    <scope>GENOME REANNOTATION</scope>
    <source>
        <strain evidence="5">ATCC MYA-4620 / CBS 123657 / FGSC 9075 / NRRL 31084 / PH-1</strain>
        <strain evidence="4">PH-1 / ATCC MYA-4620 / FGSC 9075 / NRRL 31084</strain>
    </source>
</reference>
<dbReference type="InParanoid" id="A0A098E3Y2"/>
<evidence type="ECO:0000313" key="3">
    <source>
        <dbReference type="EMBL" id="CEF88835.1"/>
    </source>
</evidence>
<dbReference type="PANTHER" id="PTHR41800:SF1">
    <property type="entry name" value="EXPRESSED PROTEIN"/>
    <property type="match status" value="1"/>
</dbReference>
<dbReference type="InterPro" id="IPR031833">
    <property type="entry name" value="DUF4748"/>
</dbReference>
<keyword evidence="2" id="KW-0812">Transmembrane</keyword>
<proteinExistence type="predicted"/>
<feature type="compositionally biased region" description="Basic and acidic residues" evidence="1">
    <location>
        <begin position="108"/>
        <end position="121"/>
    </location>
</feature>
<reference evidence="4" key="4">
    <citation type="submission" date="2017-01" db="UniProtKB">
        <authorList>
            <consortium name="EnsemblFungi"/>
        </authorList>
    </citation>
    <scope>IDENTIFICATION</scope>
    <source>
        <strain evidence="4">PH-1 / ATCC MYA-4620 / FGSC 9075 / NRRL 31084</strain>
    </source>
</reference>
<dbReference type="Proteomes" id="UP000070720">
    <property type="component" value="Chromosome 3"/>
</dbReference>
<reference evidence="3 5" key="3">
    <citation type="journal article" date="2015" name="BMC Genomics">
        <title>The completed genome sequence of the pathogenic ascomycete fungus Fusarium graminearum.</title>
        <authorList>
            <person name="King R."/>
            <person name="Urban M."/>
            <person name="Hammond-Kosack M.C."/>
            <person name="Hassani-Pak K."/>
            <person name="Hammond-Kosack K.E."/>
        </authorList>
    </citation>
    <scope>NUCLEOTIDE SEQUENCE [LARGE SCALE GENOMIC DNA]</scope>
    <source>
        <strain evidence="5">ATCC MYA-4620 / CBS 123657 / FGSC 9075 / NRRL 31084 / PH-1</strain>
        <strain evidence="3">PH-1</strain>
    </source>
</reference>
<organism evidence="3 5">
    <name type="scientific">Gibberella zeae (strain ATCC MYA-4620 / CBS 123657 / FGSC 9075 / NRRL 31084 / PH-1)</name>
    <name type="common">Wheat head blight fungus</name>
    <name type="synonym">Fusarium graminearum</name>
    <dbReference type="NCBI Taxonomy" id="229533"/>
    <lineage>
        <taxon>Eukaryota</taxon>
        <taxon>Fungi</taxon>
        <taxon>Dikarya</taxon>
        <taxon>Ascomycota</taxon>
        <taxon>Pezizomycotina</taxon>
        <taxon>Sordariomycetes</taxon>
        <taxon>Hypocreomycetidae</taxon>
        <taxon>Hypocreales</taxon>
        <taxon>Nectriaceae</taxon>
        <taxon>Fusarium</taxon>
    </lineage>
</organism>
<evidence type="ECO:0000256" key="1">
    <source>
        <dbReference type="SAM" id="MobiDB-lite"/>
    </source>
</evidence>
<dbReference type="EnsemblFungi" id="CEF88835">
    <property type="protein sequence ID" value="CEF88835"/>
    <property type="gene ID" value="FGRRES_05892_M"/>
</dbReference>
<dbReference type="Pfam" id="PF15932">
    <property type="entry name" value="DUF4748"/>
    <property type="match status" value="1"/>
</dbReference>
<dbReference type="AlphaFoldDB" id="A0A098E3Y2"/>
<keyword evidence="5" id="KW-1185">Reference proteome</keyword>
<evidence type="ECO:0000313" key="4">
    <source>
        <dbReference type="EnsemblFungi" id="CEF88835"/>
    </source>
</evidence>
<name>A0A098E3Y2_GIBZE</name>
<sequence>MPLSICHPDFRFQKFPRFSGLPIIVEMNTVKSFWLGWGSLCVAGGGAYYFAKKQINADRQAKMDAHRRKIQMINNLEAEEGGGPPRDDHTYSPSTEIAQDPAPTRHAPATEDQRINEKSKYESSSVYRSPKGDRFS</sequence>